<dbReference type="GO" id="GO:0046872">
    <property type="term" value="F:metal ion binding"/>
    <property type="evidence" value="ECO:0007669"/>
    <property type="project" value="UniProtKB-KW"/>
</dbReference>
<dbReference type="KEGG" id="cbei:LF65_00954"/>
<dbReference type="OrthoDB" id="1678219at2"/>
<dbReference type="GO" id="GO:0005975">
    <property type="term" value="P:carbohydrate metabolic process"/>
    <property type="evidence" value="ECO:0007669"/>
    <property type="project" value="InterPro"/>
</dbReference>
<dbReference type="STRING" id="1520.LF65_00954"/>
<gene>
    <name evidence="3" type="ORF">LF65_00954</name>
</gene>
<reference evidence="4" key="1">
    <citation type="submission" date="2014-12" db="EMBL/GenBank/DDBJ databases">
        <title>Genome sequence of Clostridium beijerinckii strain 59B.</title>
        <authorList>
            <person name="Little G.T."/>
            <person name="Minton N.P."/>
        </authorList>
    </citation>
    <scope>NUCLEOTIDE SEQUENCE [LARGE SCALE GENOMIC DNA]</scope>
    <source>
        <strain evidence="4">59B</strain>
    </source>
</reference>
<evidence type="ECO:0008006" key="5">
    <source>
        <dbReference type="Google" id="ProtNLM"/>
    </source>
</evidence>
<dbReference type="RefSeq" id="WP_041894444.1">
    <property type="nucleotide sequence ID" value="NZ_CP010086.2"/>
</dbReference>
<keyword evidence="1" id="KW-0479">Metal-binding</keyword>
<dbReference type="InterPro" id="IPR013785">
    <property type="entry name" value="Aldolase_TIM"/>
</dbReference>
<organism evidence="3 4">
    <name type="scientific">Clostridium beijerinckii</name>
    <name type="common">Clostridium MP</name>
    <dbReference type="NCBI Taxonomy" id="1520"/>
    <lineage>
        <taxon>Bacteria</taxon>
        <taxon>Bacillati</taxon>
        <taxon>Bacillota</taxon>
        <taxon>Clostridia</taxon>
        <taxon>Eubacteriales</taxon>
        <taxon>Clostridiaceae</taxon>
        <taxon>Clostridium</taxon>
    </lineage>
</organism>
<accession>A0A0B5QH56</accession>
<dbReference type="Gene3D" id="3.20.20.70">
    <property type="entry name" value="Aldolase class I"/>
    <property type="match status" value="1"/>
</dbReference>
<dbReference type="SUPFAM" id="SSF51366">
    <property type="entry name" value="Ribulose-phoshate binding barrel"/>
    <property type="match status" value="1"/>
</dbReference>
<proteinExistence type="predicted"/>
<evidence type="ECO:0000313" key="3">
    <source>
        <dbReference type="EMBL" id="AJG97576.1"/>
    </source>
</evidence>
<dbReference type="AlphaFoldDB" id="A0A0B5QH56"/>
<dbReference type="GO" id="GO:0016857">
    <property type="term" value="F:racemase and epimerase activity, acting on carbohydrates and derivatives"/>
    <property type="evidence" value="ECO:0007669"/>
    <property type="project" value="InterPro"/>
</dbReference>
<evidence type="ECO:0000256" key="2">
    <source>
        <dbReference type="ARBA" id="ARBA00023235"/>
    </source>
</evidence>
<name>A0A0B5QH56_CLOBE</name>
<dbReference type="InterPro" id="IPR000056">
    <property type="entry name" value="Ribul_P_3_epim-like"/>
</dbReference>
<dbReference type="Pfam" id="PF00834">
    <property type="entry name" value="Ribul_P_3_epim"/>
    <property type="match status" value="1"/>
</dbReference>
<protein>
    <recommendedName>
        <fullName evidence="5">Ribulose-phosphate 3-epimerase</fullName>
    </recommendedName>
</protein>
<dbReference type="Proteomes" id="UP000031866">
    <property type="component" value="Chromosome"/>
</dbReference>
<keyword evidence="2" id="KW-0413">Isomerase</keyword>
<dbReference type="EMBL" id="CP010086">
    <property type="protein sequence ID" value="AJG97576.1"/>
    <property type="molecule type" value="Genomic_DNA"/>
</dbReference>
<sequence>MKNNREIFYGTSALRFYNKKDVINGKVIKINPALITILDKLDESLDIDTIQGKVIEEVEILLKQGNIKTLHVDINFDDYSNFGSDSLSVNSHIFNISFLERLNTIAGLYEVFLNIHLLTDYPKIHIKDIKHINVGAVCFQLEVVKDRQELKEIIDEIIEMGACVSPVIEVVGTDRFIPKTKKEILEFILPFQDKIGMLTFQVEATGARSSNSFGMLNSKEIADYINYFTRNFDGTVQMQGGITTETIKSAIKLGSEFLVCGTEIFNNKLGYSSMEVIENMLKEADKALCIERKE</sequence>
<dbReference type="InterPro" id="IPR011060">
    <property type="entry name" value="RibuloseP-bd_barrel"/>
</dbReference>
<evidence type="ECO:0000256" key="1">
    <source>
        <dbReference type="ARBA" id="ARBA00022723"/>
    </source>
</evidence>
<evidence type="ECO:0000313" key="4">
    <source>
        <dbReference type="Proteomes" id="UP000031866"/>
    </source>
</evidence>